<feature type="coiled-coil region" evidence="2">
    <location>
        <begin position="413"/>
        <end position="449"/>
    </location>
</feature>
<evidence type="ECO:0000256" key="2">
    <source>
        <dbReference type="SAM" id="Coils"/>
    </source>
</evidence>
<reference evidence="4 5" key="1">
    <citation type="journal article" date="2023" name="Commun. Biol.">
        <title>Genome analysis of Parmales, the sister group of diatoms, reveals the evolutionary specialization of diatoms from phago-mixotrophs to photoautotrophs.</title>
        <authorList>
            <person name="Ban H."/>
            <person name="Sato S."/>
            <person name="Yoshikawa S."/>
            <person name="Yamada K."/>
            <person name="Nakamura Y."/>
            <person name="Ichinomiya M."/>
            <person name="Sato N."/>
            <person name="Blanc-Mathieu R."/>
            <person name="Endo H."/>
            <person name="Kuwata A."/>
            <person name="Ogata H."/>
        </authorList>
    </citation>
    <scope>NUCLEOTIDE SEQUENCE [LARGE SCALE GENOMIC DNA]</scope>
</reference>
<dbReference type="Proteomes" id="UP001165060">
    <property type="component" value="Unassembled WGS sequence"/>
</dbReference>
<dbReference type="InterPro" id="IPR033290">
    <property type="entry name" value="CCDC39"/>
</dbReference>
<feature type="coiled-coil region" evidence="2">
    <location>
        <begin position="709"/>
        <end position="750"/>
    </location>
</feature>
<feature type="coiled-coil region" evidence="2">
    <location>
        <begin position="300"/>
        <end position="365"/>
    </location>
</feature>
<feature type="coiled-coil region" evidence="2">
    <location>
        <begin position="789"/>
        <end position="861"/>
    </location>
</feature>
<accession>A0ABQ6MHQ7</accession>
<sequence length="925" mass="106839">MADMQGSLSGFDSADLDLPPPSSMPEYEGEDPGEGEGEYQQHWGSSLSTAGTEEEEEIPFVDDLPIFADGNSKALHAETKQLEKRRDGADKETVENKERVSIMKEHLKNVHQEVDHTNNLVAAKNKEIQSEEHLQALAAREQGRYQTEIKTVESTKEVQKQMLTTVQNQIFKANEEMDSYKLSMNWNQEELEQWAMAARQKEEDNLALQKYTRADEIKIKDLTLQIEKLTAIRVDQQTLLENEATETQSRQIELDRTAEAFKELHAERQNLVKQWQEAIETMKRRDVEINEIATQFAAARKIREEKFEVLEENRERLRMQETDNAEVQGKIEQGERIVQMKRGTEMELKETQQGYKDELEVVKNELASSAASLLKKRQENVVAEADLQERKEYLAVQREKYAAMKKRVDAEVSKTEKTEVTAKEAELAVAEREKEVVAAEKVITSLKEKMFRSSQQLFAMRQEEANLISEISGSQAASKNLSTKLTSFDGESMRQQELIYNAEFQIQQMERKVARGLGERSDEEKRQLQGVITDLEKTLKQRVEKKKMLAGQCKKLNNEFRASIRQKEVYAEQQVELKNKIAEVELENSSCELQLKQLVQEKEENMVQNDVMRLEVKRLRDALNSKADEVFNLENRRQQLKLSMEERKEEIGVHTEVRRAQIRAALDEKHKNSVELGQRRGVVDKLKSKYASTIAKPEGGEEMSQAALVIMAAQKREELQREGDELDQEIRRREKEMRALEHTLEHLNVRNTQFRLSFHKADMSGHEADELKQLQDQAKMGSDALFRKKKELQRLQTDYEEDMRRLEQVNQQASRLDEQNAHLVNAQVQVEKELEAQADALQKAEERLEKLKARHREQFEDPDLPGDETLYEKLFKAEAYEQNTGAVLQTLGQLSNEFPEIYDTLMTALGKNSLQIPTDRVGGEQ</sequence>
<dbReference type="PANTHER" id="PTHR18962:SF0">
    <property type="entry name" value="COILED-COIL DOMAIN-CONTAINING PROTEIN 39"/>
    <property type="match status" value="1"/>
</dbReference>
<evidence type="ECO:0000313" key="4">
    <source>
        <dbReference type="EMBL" id="GMI26556.1"/>
    </source>
</evidence>
<organism evidence="4 5">
    <name type="scientific">Tetraparma gracilis</name>
    <dbReference type="NCBI Taxonomy" id="2962635"/>
    <lineage>
        <taxon>Eukaryota</taxon>
        <taxon>Sar</taxon>
        <taxon>Stramenopiles</taxon>
        <taxon>Ochrophyta</taxon>
        <taxon>Bolidophyceae</taxon>
        <taxon>Parmales</taxon>
        <taxon>Triparmaceae</taxon>
        <taxon>Tetraparma</taxon>
    </lineage>
</organism>
<keyword evidence="1 2" id="KW-0175">Coiled coil</keyword>
<name>A0ABQ6MHQ7_9STRA</name>
<keyword evidence="5" id="KW-1185">Reference proteome</keyword>
<feature type="coiled-coil region" evidence="2">
    <location>
        <begin position="567"/>
        <end position="650"/>
    </location>
</feature>
<protein>
    <recommendedName>
        <fullName evidence="6">Coiled-coil domain-containing protein 39</fullName>
    </recommendedName>
</protein>
<feature type="compositionally biased region" description="Polar residues" evidence="3">
    <location>
        <begin position="1"/>
        <end position="10"/>
    </location>
</feature>
<evidence type="ECO:0008006" key="6">
    <source>
        <dbReference type="Google" id="ProtNLM"/>
    </source>
</evidence>
<evidence type="ECO:0000313" key="5">
    <source>
        <dbReference type="Proteomes" id="UP001165060"/>
    </source>
</evidence>
<proteinExistence type="predicted"/>
<comment type="caution">
    <text evidence="4">The sequence shown here is derived from an EMBL/GenBank/DDBJ whole genome shotgun (WGS) entry which is preliminary data.</text>
</comment>
<feature type="compositionally biased region" description="Polar residues" evidence="3">
    <location>
        <begin position="42"/>
        <end position="51"/>
    </location>
</feature>
<dbReference type="PANTHER" id="PTHR18962">
    <property type="entry name" value="COILED-COIL DOMAIN-CONTAINING PROTEIN 39"/>
    <property type="match status" value="1"/>
</dbReference>
<evidence type="ECO:0000256" key="3">
    <source>
        <dbReference type="SAM" id="MobiDB-lite"/>
    </source>
</evidence>
<dbReference type="Pfam" id="PF24161">
    <property type="entry name" value="CCDC39"/>
    <property type="match status" value="1"/>
</dbReference>
<feature type="region of interest" description="Disordered" evidence="3">
    <location>
        <begin position="1"/>
        <end position="65"/>
    </location>
</feature>
<evidence type="ECO:0000256" key="1">
    <source>
        <dbReference type="ARBA" id="ARBA00023054"/>
    </source>
</evidence>
<dbReference type="EMBL" id="BRYB01000263">
    <property type="protein sequence ID" value="GMI26556.1"/>
    <property type="molecule type" value="Genomic_DNA"/>
</dbReference>
<gene>
    <name evidence="4" type="ORF">TeGR_g8944</name>
</gene>
<feature type="compositionally biased region" description="Acidic residues" evidence="3">
    <location>
        <begin position="27"/>
        <end position="37"/>
    </location>
</feature>